<dbReference type="Pfam" id="PF02686">
    <property type="entry name" value="GatC"/>
    <property type="match status" value="1"/>
</dbReference>
<keyword evidence="6" id="KW-0436">Ligase</keyword>
<evidence type="ECO:0000313" key="8">
    <source>
        <dbReference type="Proteomes" id="UP000627781"/>
    </source>
</evidence>
<dbReference type="NCBIfam" id="TIGR00135">
    <property type="entry name" value="gatC"/>
    <property type="match status" value="1"/>
</dbReference>
<keyword evidence="8" id="KW-1185">Reference proteome</keyword>
<dbReference type="Gene3D" id="1.10.20.60">
    <property type="entry name" value="Glu-tRNAGln amidotransferase C subunit, N-terminal domain"/>
    <property type="match status" value="1"/>
</dbReference>
<reference evidence="7 8" key="1">
    <citation type="submission" date="2020-08" db="EMBL/GenBank/DDBJ databases">
        <title>A Genomic Blueprint of the Chicken Gut Microbiome.</title>
        <authorList>
            <person name="Gilroy R."/>
            <person name="Ravi A."/>
            <person name="Getino M."/>
            <person name="Pursley I."/>
            <person name="Horton D.L."/>
            <person name="Alikhan N.-F."/>
            <person name="Baker D."/>
            <person name="Gharbi K."/>
            <person name="Hall N."/>
            <person name="Watson M."/>
            <person name="Adriaenssens E.M."/>
            <person name="Foster-Nyarko E."/>
            <person name="Jarju S."/>
            <person name="Secka A."/>
            <person name="Antonio M."/>
            <person name="Oren A."/>
            <person name="Chaudhuri R."/>
            <person name="La Ragione R.M."/>
            <person name="Hildebrand F."/>
            <person name="Pallen M.J."/>
        </authorList>
    </citation>
    <scope>NUCLEOTIDE SEQUENCE [LARGE SCALE GENOMIC DNA]</scope>
    <source>
        <strain evidence="7 8">Sa3CVN1</strain>
    </source>
</reference>
<evidence type="ECO:0000256" key="6">
    <source>
        <dbReference type="HAMAP-Rule" id="MF_00122"/>
    </source>
</evidence>
<dbReference type="EMBL" id="JACSRA010000014">
    <property type="protein sequence ID" value="MBD7911770.1"/>
    <property type="molecule type" value="Genomic_DNA"/>
</dbReference>
<evidence type="ECO:0000256" key="2">
    <source>
        <dbReference type="ARBA" id="ARBA00011123"/>
    </source>
</evidence>
<evidence type="ECO:0000256" key="4">
    <source>
        <dbReference type="ARBA" id="ARBA00047380"/>
    </source>
</evidence>
<dbReference type="PANTHER" id="PTHR15004:SF0">
    <property type="entry name" value="GLUTAMYL-TRNA(GLN) AMIDOTRANSFERASE SUBUNIT C, MITOCHONDRIAL"/>
    <property type="match status" value="1"/>
</dbReference>
<protein>
    <recommendedName>
        <fullName evidence="6">Aspartyl/glutamyl-tRNA(Asn/Gln) amidotransferase subunit C</fullName>
        <shortName evidence="6">Asp/Glu-ADT subunit C</shortName>
        <ecNumber evidence="6">6.3.5.-</ecNumber>
    </recommendedName>
</protein>
<accession>A0ABR8PUG8</accession>
<comment type="similarity">
    <text evidence="1 6">Belongs to the GatC family.</text>
</comment>
<keyword evidence="6" id="KW-0648">Protein biosynthesis</keyword>
<comment type="caution">
    <text evidence="7">The sequence shown here is derived from an EMBL/GenBank/DDBJ whole genome shotgun (WGS) entry which is preliminary data.</text>
</comment>
<sequence length="95" mass="11080">MKVEIKDVEYIAKLAKLRFTDEETIRLAGEFESILSHFESIDKFDLSDINLDLLSDDLKPVLRKDEVSQFEDKKKLFQNTKSMKDTAIMVPKIIE</sequence>
<gene>
    <name evidence="6 7" type="primary">gatC</name>
    <name evidence="7" type="ORF">H9661_10405</name>
</gene>
<dbReference type="InterPro" id="IPR003837">
    <property type="entry name" value="GatC"/>
</dbReference>
<dbReference type="PANTHER" id="PTHR15004">
    <property type="entry name" value="GLUTAMYL-TRNA(GLN) AMIDOTRANSFERASE SUBUNIT C, MITOCHONDRIAL"/>
    <property type="match status" value="1"/>
</dbReference>
<dbReference type="Proteomes" id="UP000627781">
    <property type="component" value="Unassembled WGS sequence"/>
</dbReference>
<dbReference type="RefSeq" id="WP_143317922.1">
    <property type="nucleotide sequence ID" value="NZ_JACSRA010000014.1"/>
</dbReference>
<comment type="catalytic activity">
    <reaction evidence="4 6">
        <text>L-aspartyl-tRNA(Asn) + L-glutamine + ATP + H2O = L-asparaginyl-tRNA(Asn) + L-glutamate + ADP + phosphate + 2 H(+)</text>
        <dbReference type="Rhea" id="RHEA:14513"/>
        <dbReference type="Rhea" id="RHEA-COMP:9674"/>
        <dbReference type="Rhea" id="RHEA-COMP:9677"/>
        <dbReference type="ChEBI" id="CHEBI:15377"/>
        <dbReference type="ChEBI" id="CHEBI:15378"/>
        <dbReference type="ChEBI" id="CHEBI:29985"/>
        <dbReference type="ChEBI" id="CHEBI:30616"/>
        <dbReference type="ChEBI" id="CHEBI:43474"/>
        <dbReference type="ChEBI" id="CHEBI:58359"/>
        <dbReference type="ChEBI" id="CHEBI:78515"/>
        <dbReference type="ChEBI" id="CHEBI:78516"/>
        <dbReference type="ChEBI" id="CHEBI:456216"/>
    </reaction>
</comment>
<evidence type="ECO:0000313" key="7">
    <source>
        <dbReference type="EMBL" id="MBD7911770.1"/>
    </source>
</evidence>
<evidence type="ECO:0000256" key="3">
    <source>
        <dbReference type="ARBA" id="ARBA00024799"/>
    </source>
</evidence>
<name>A0ABR8PUG8_9CLOT</name>
<evidence type="ECO:0000256" key="5">
    <source>
        <dbReference type="ARBA" id="ARBA00047913"/>
    </source>
</evidence>
<dbReference type="EC" id="6.3.5.-" evidence="6"/>
<comment type="catalytic activity">
    <reaction evidence="5 6">
        <text>L-glutamyl-tRNA(Gln) + L-glutamine + ATP + H2O = L-glutaminyl-tRNA(Gln) + L-glutamate + ADP + phosphate + H(+)</text>
        <dbReference type="Rhea" id="RHEA:17521"/>
        <dbReference type="Rhea" id="RHEA-COMP:9681"/>
        <dbReference type="Rhea" id="RHEA-COMP:9684"/>
        <dbReference type="ChEBI" id="CHEBI:15377"/>
        <dbReference type="ChEBI" id="CHEBI:15378"/>
        <dbReference type="ChEBI" id="CHEBI:29985"/>
        <dbReference type="ChEBI" id="CHEBI:30616"/>
        <dbReference type="ChEBI" id="CHEBI:43474"/>
        <dbReference type="ChEBI" id="CHEBI:58359"/>
        <dbReference type="ChEBI" id="CHEBI:78520"/>
        <dbReference type="ChEBI" id="CHEBI:78521"/>
        <dbReference type="ChEBI" id="CHEBI:456216"/>
    </reaction>
</comment>
<comment type="subunit">
    <text evidence="2 6">Heterotrimer of A, B and C subunits.</text>
</comment>
<comment type="function">
    <text evidence="3 6">Allows the formation of correctly charged Asn-tRNA(Asn) or Gln-tRNA(Gln) through the transamidation of misacylated Asp-tRNA(Asn) or Glu-tRNA(Gln) in organisms which lack either or both of asparaginyl-tRNA or glutaminyl-tRNA synthetases. The reaction takes place in the presence of glutamine and ATP through an activated phospho-Asp-tRNA(Asn) or phospho-Glu-tRNA(Gln).</text>
</comment>
<dbReference type="InterPro" id="IPR036113">
    <property type="entry name" value="Asp/Glu-ADT_sf_sub_c"/>
</dbReference>
<keyword evidence="6" id="KW-0067">ATP-binding</keyword>
<evidence type="ECO:0000256" key="1">
    <source>
        <dbReference type="ARBA" id="ARBA00010757"/>
    </source>
</evidence>
<organism evidence="7 8">
    <name type="scientific">Clostridium cibarium</name>
    <dbReference type="NCBI Taxonomy" id="2762247"/>
    <lineage>
        <taxon>Bacteria</taxon>
        <taxon>Bacillati</taxon>
        <taxon>Bacillota</taxon>
        <taxon>Clostridia</taxon>
        <taxon>Eubacteriales</taxon>
        <taxon>Clostridiaceae</taxon>
        <taxon>Clostridium</taxon>
    </lineage>
</organism>
<dbReference type="HAMAP" id="MF_00122">
    <property type="entry name" value="GatC"/>
    <property type="match status" value="1"/>
</dbReference>
<dbReference type="SUPFAM" id="SSF141000">
    <property type="entry name" value="Glu-tRNAGln amidotransferase C subunit"/>
    <property type="match status" value="1"/>
</dbReference>
<keyword evidence="6" id="KW-0547">Nucleotide-binding</keyword>
<proteinExistence type="inferred from homology"/>